<dbReference type="EMBL" id="JAMYXC010000009">
    <property type="protein sequence ID" value="MCP1166986.1"/>
    <property type="molecule type" value="Genomic_DNA"/>
</dbReference>
<reference evidence="1" key="1">
    <citation type="submission" date="2022-06" db="EMBL/GenBank/DDBJ databases">
        <title>Limimaricola sediminis sp. nov., isolated from an intertidal sediment.</title>
        <authorList>
            <person name="Shao X."/>
        </authorList>
    </citation>
    <scope>NUCLEOTIDE SEQUENCE</scope>
    <source>
        <strain evidence="1">ASW11-118</strain>
    </source>
</reference>
<name>A0A9X2FRS7_9RHOB</name>
<dbReference type="AlphaFoldDB" id="A0A9X2FRS7"/>
<evidence type="ECO:0000313" key="2">
    <source>
        <dbReference type="Proteomes" id="UP001139477"/>
    </source>
</evidence>
<dbReference type="Proteomes" id="UP001139477">
    <property type="component" value="Unassembled WGS sequence"/>
</dbReference>
<comment type="caution">
    <text evidence="1">The sequence shown here is derived from an EMBL/GenBank/DDBJ whole genome shotgun (WGS) entry which is preliminary data.</text>
</comment>
<protein>
    <submittedName>
        <fullName evidence="1">Uncharacterized protein</fullName>
    </submittedName>
</protein>
<organism evidence="1 2">
    <name type="scientific">Limimaricola litoreus</name>
    <dbReference type="NCBI Taxonomy" id="2955316"/>
    <lineage>
        <taxon>Bacteria</taxon>
        <taxon>Pseudomonadati</taxon>
        <taxon>Pseudomonadota</taxon>
        <taxon>Alphaproteobacteria</taxon>
        <taxon>Rhodobacterales</taxon>
        <taxon>Paracoccaceae</taxon>
        <taxon>Limimaricola</taxon>
    </lineage>
</organism>
<proteinExistence type="predicted"/>
<dbReference type="RefSeq" id="WP_253328701.1">
    <property type="nucleotide sequence ID" value="NZ_JAMYXC010000009.1"/>
</dbReference>
<gene>
    <name evidence="1" type="ORF">NHG85_00340</name>
</gene>
<sequence length="47" mass="4837">MTQEDLREALGKAMPPDFAAATVALSVGEDELRAALPAPEAQTAPAD</sequence>
<evidence type="ECO:0000313" key="1">
    <source>
        <dbReference type="EMBL" id="MCP1166986.1"/>
    </source>
</evidence>
<keyword evidence="2" id="KW-1185">Reference proteome</keyword>
<accession>A0A9X2FRS7</accession>